<sequence length="217" mass="23936">MNNCYQKCGADTVLRSVDSFQCGVDTQCRKTSTHCMPEDDDDEVLRRTCSDCSSISVCGDTMTMEVTVNGRHGDQKELQSSDWVTKTSKRVAELQESQQRERDGATTVASTSSGCEKEGRTMPVGFDSDKHGVSGRPSYKAAEKKLAHRSVASNLPRGSQGYYQAQRRTDAHQTLGTCDWWSSKDGSRHSMAERSGGGQDRCQRQARNIDIQHVQGG</sequence>
<dbReference type="AlphaFoldDB" id="A0A9J6DFU8"/>
<evidence type="ECO:0000256" key="1">
    <source>
        <dbReference type="SAM" id="MobiDB-lite"/>
    </source>
</evidence>
<reference evidence="2" key="2">
    <citation type="submission" date="2021-09" db="EMBL/GenBank/DDBJ databases">
        <authorList>
            <person name="Jia N."/>
            <person name="Wang J."/>
            <person name="Shi W."/>
            <person name="Du L."/>
            <person name="Sun Y."/>
            <person name="Zhan W."/>
            <person name="Jiang J."/>
            <person name="Wang Q."/>
            <person name="Zhang B."/>
            <person name="Ji P."/>
            <person name="Sakyi L.B."/>
            <person name="Cui X."/>
            <person name="Yuan T."/>
            <person name="Jiang B."/>
            <person name="Yang W."/>
            <person name="Lam T.T.-Y."/>
            <person name="Chang Q."/>
            <person name="Ding S."/>
            <person name="Wang X."/>
            <person name="Zhu J."/>
            <person name="Ruan X."/>
            <person name="Zhao L."/>
            <person name="Wei J."/>
            <person name="Que T."/>
            <person name="Du C."/>
            <person name="Cheng J."/>
            <person name="Dai P."/>
            <person name="Han X."/>
            <person name="Huang E."/>
            <person name="Gao Y."/>
            <person name="Liu J."/>
            <person name="Shao H."/>
            <person name="Ye R."/>
            <person name="Li L."/>
            <person name="Wei W."/>
            <person name="Wang X."/>
            <person name="Wang C."/>
            <person name="Huo Q."/>
            <person name="Li W."/>
            <person name="Guo W."/>
            <person name="Chen H."/>
            <person name="Chen S."/>
            <person name="Zhou L."/>
            <person name="Zhou L."/>
            <person name="Ni X."/>
            <person name="Tian J."/>
            <person name="Zhou Y."/>
            <person name="Sheng Y."/>
            <person name="Liu T."/>
            <person name="Pan Y."/>
            <person name="Xia L."/>
            <person name="Li J."/>
            <person name="Zhao F."/>
            <person name="Cao W."/>
        </authorList>
    </citation>
    <scope>NUCLEOTIDE SEQUENCE</scope>
    <source>
        <strain evidence="2">Rmic-2018</strain>
        <tissue evidence="2">Larvae</tissue>
    </source>
</reference>
<feature type="region of interest" description="Disordered" evidence="1">
    <location>
        <begin position="94"/>
        <end position="136"/>
    </location>
</feature>
<accession>A0A9J6DFU8</accession>
<proteinExistence type="predicted"/>
<evidence type="ECO:0000313" key="3">
    <source>
        <dbReference type="Proteomes" id="UP000821866"/>
    </source>
</evidence>
<reference evidence="2" key="1">
    <citation type="journal article" date="2020" name="Cell">
        <title>Large-Scale Comparative Analyses of Tick Genomes Elucidate Their Genetic Diversity and Vector Capacities.</title>
        <authorList>
            <consortium name="Tick Genome and Microbiome Consortium (TIGMIC)"/>
            <person name="Jia N."/>
            <person name="Wang J."/>
            <person name="Shi W."/>
            <person name="Du L."/>
            <person name="Sun Y."/>
            <person name="Zhan W."/>
            <person name="Jiang J.F."/>
            <person name="Wang Q."/>
            <person name="Zhang B."/>
            <person name="Ji P."/>
            <person name="Bell-Sakyi L."/>
            <person name="Cui X.M."/>
            <person name="Yuan T.T."/>
            <person name="Jiang B.G."/>
            <person name="Yang W.F."/>
            <person name="Lam T.T."/>
            <person name="Chang Q.C."/>
            <person name="Ding S.J."/>
            <person name="Wang X.J."/>
            <person name="Zhu J.G."/>
            <person name="Ruan X.D."/>
            <person name="Zhao L."/>
            <person name="Wei J.T."/>
            <person name="Ye R.Z."/>
            <person name="Que T.C."/>
            <person name="Du C.H."/>
            <person name="Zhou Y.H."/>
            <person name="Cheng J.X."/>
            <person name="Dai P.F."/>
            <person name="Guo W.B."/>
            <person name="Han X.H."/>
            <person name="Huang E.J."/>
            <person name="Li L.F."/>
            <person name="Wei W."/>
            <person name="Gao Y.C."/>
            <person name="Liu J.Z."/>
            <person name="Shao H.Z."/>
            <person name="Wang X."/>
            <person name="Wang C.C."/>
            <person name="Yang T.C."/>
            <person name="Huo Q.B."/>
            <person name="Li W."/>
            <person name="Chen H.Y."/>
            <person name="Chen S.E."/>
            <person name="Zhou L.G."/>
            <person name="Ni X.B."/>
            <person name="Tian J.H."/>
            <person name="Sheng Y."/>
            <person name="Liu T."/>
            <person name="Pan Y.S."/>
            <person name="Xia L.Y."/>
            <person name="Li J."/>
            <person name="Zhao F."/>
            <person name="Cao W.C."/>
        </authorList>
    </citation>
    <scope>NUCLEOTIDE SEQUENCE</scope>
    <source>
        <strain evidence="2">Rmic-2018</strain>
    </source>
</reference>
<dbReference type="EMBL" id="JABSTU010000009">
    <property type="protein sequence ID" value="KAH8020817.1"/>
    <property type="molecule type" value="Genomic_DNA"/>
</dbReference>
<feature type="region of interest" description="Disordered" evidence="1">
    <location>
        <begin position="174"/>
        <end position="217"/>
    </location>
</feature>
<protein>
    <submittedName>
        <fullName evidence="2">Uncharacterized protein</fullName>
    </submittedName>
</protein>
<keyword evidence="3" id="KW-1185">Reference proteome</keyword>
<comment type="caution">
    <text evidence="2">The sequence shown here is derived from an EMBL/GenBank/DDBJ whole genome shotgun (WGS) entry which is preliminary data.</text>
</comment>
<name>A0A9J6DFU8_RHIMP</name>
<gene>
    <name evidence="2" type="ORF">HPB51_005051</name>
</gene>
<dbReference type="Proteomes" id="UP000821866">
    <property type="component" value="Chromosome 7"/>
</dbReference>
<evidence type="ECO:0000313" key="2">
    <source>
        <dbReference type="EMBL" id="KAH8020817.1"/>
    </source>
</evidence>
<organism evidence="2 3">
    <name type="scientific">Rhipicephalus microplus</name>
    <name type="common">Cattle tick</name>
    <name type="synonym">Boophilus microplus</name>
    <dbReference type="NCBI Taxonomy" id="6941"/>
    <lineage>
        <taxon>Eukaryota</taxon>
        <taxon>Metazoa</taxon>
        <taxon>Ecdysozoa</taxon>
        <taxon>Arthropoda</taxon>
        <taxon>Chelicerata</taxon>
        <taxon>Arachnida</taxon>
        <taxon>Acari</taxon>
        <taxon>Parasitiformes</taxon>
        <taxon>Ixodida</taxon>
        <taxon>Ixodoidea</taxon>
        <taxon>Ixodidae</taxon>
        <taxon>Rhipicephalinae</taxon>
        <taxon>Rhipicephalus</taxon>
        <taxon>Boophilus</taxon>
    </lineage>
</organism>
<feature type="compositionally biased region" description="Basic and acidic residues" evidence="1">
    <location>
        <begin position="94"/>
        <end position="104"/>
    </location>
</feature>